<sequence length="163" mass="18448">MVALTRSHVVGGGLALLVAGLVLAFWPHEEPPVEEAIRRKIGEMTHAAEQKDIGAVMEGVSERFKTDQGWDKQRVRGVLLAQVLRGQWLRLFTTDLEVTEVSPSRGDFTVKFIFGRSEAKELEQLGQDSVMSAWRVEGSFENEDGEWRMVRATHRRLEPSELF</sequence>
<dbReference type="OrthoDB" id="5381880at2"/>
<proteinExistence type="predicted"/>
<keyword evidence="2" id="KW-1185">Reference proteome</keyword>
<dbReference type="EMBL" id="FOAP01000025">
    <property type="protein sequence ID" value="SEM89765.1"/>
    <property type="molecule type" value="Genomic_DNA"/>
</dbReference>
<organism evidence="1 2">
    <name type="scientific">Stigmatella aurantiaca</name>
    <dbReference type="NCBI Taxonomy" id="41"/>
    <lineage>
        <taxon>Bacteria</taxon>
        <taxon>Pseudomonadati</taxon>
        <taxon>Myxococcota</taxon>
        <taxon>Myxococcia</taxon>
        <taxon>Myxococcales</taxon>
        <taxon>Cystobacterineae</taxon>
        <taxon>Archangiaceae</taxon>
        <taxon>Stigmatella</taxon>
    </lineage>
</organism>
<gene>
    <name evidence="1" type="ORF">SAMN05444354_12570</name>
</gene>
<name>A0A1H8C3W6_STIAU</name>
<dbReference type="RefSeq" id="WP_075010463.1">
    <property type="nucleotide sequence ID" value="NZ_FOAP01000025.1"/>
</dbReference>
<accession>A0A1H8C3W6</accession>
<evidence type="ECO:0000313" key="1">
    <source>
        <dbReference type="EMBL" id="SEM89765.1"/>
    </source>
</evidence>
<evidence type="ECO:0000313" key="2">
    <source>
        <dbReference type="Proteomes" id="UP000182719"/>
    </source>
</evidence>
<reference evidence="2" key="1">
    <citation type="submission" date="2016-10" db="EMBL/GenBank/DDBJ databases">
        <authorList>
            <person name="Varghese N."/>
            <person name="Submissions S."/>
        </authorList>
    </citation>
    <scope>NUCLEOTIDE SEQUENCE [LARGE SCALE GENOMIC DNA]</scope>
    <source>
        <strain evidence="2">DSM 17044</strain>
    </source>
</reference>
<protein>
    <recommendedName>
        <fullName evidence="3">DUF4440 domain-containing protein</fullName>
    </recommendedName>
</protein>
<dbReference type="AlphaFoldDB" id="A0A1H8C3W6"/>
<dbReference type="Proteomes" id="UP000182719">
    <property type="component" value="Unassembled WGS sequence"/>
</dbReference>
<evidence type="ECO:0008006" key="3">
    <source>
        <dbReference type="Google" id="ProtNLM"/>
    </source>
</evidence>